<gene>
    <name evidence="2" type="ORF">Desaf_0895</name>
</gene>
<feature type="compositionally biased region" description="Polar residues" evidence="1">
    <location>
        <begin position="85"/>
        <end position="95"/>
    </location>
</feature>
<dbReference type="eggNOG" id="ENOG5033GV5">
    <property type="taxonomic scope" value="Bacteria"/>
</dbReference>
<reference evidence="2 3" key="1">
    <citation type="journal article" date="2011" name="J. Bacteriol.">
        <title>Genome sequence of the mercury-methylating and pleomorphic Desulfovibrio africanus Strain Walvis Bay.</title>
        <authorList>
            <person name="Brown S.D."/>
            <person name="Wall J.D."/>
            <person name="Kucken A.M."/>
            <person name="Gilmour C.C."/>
            <person name="Podar M."/>
            <person name="Brandt C.C."/>
            <person name="Teshima H."/>
            <person name="Detter J.C."/>
            <person name="Han C.S."/>
            <person name="Land M.L."/>
            <person name="Lucas S."/>
            <person name="Han J."/>
            <person name="Pennacchio L."/>
            <person name="Nolan M."/>
            <person name="Pitluck S."/>
            <person name="Woyke T."/>
            <person name="Goodwin L."/>
            <person name="Palumbo A.V."/>
            <person name="Elias D.A."/>
        </authorList>
    </citation>
    <scope>NUCLEOTIDE SEQUENCE [LARGE SCALE GENOMIC DNA]</scope>
    <source>
        <strain evidence="2 3">Walvis Bay</strain>
    </source>
</reference>
<feature type="compositionally biased region" description="Polar residues" evidence="1">
    <location>
        <begin position="32"/>
        <end position="41"/>
    </location>
</feature>
<dbReference type="RefSeq" id="WP_014259063.1">
    <property type="nucleotide sequence ID" value="NC_016629.1"/>
</dbReference>
<evidence type="ECO:0000313" key="2">
    <source>
        <dbReference type="EMBL" id="EGJ49243.1"/>
    </source>
</evidence>
<feature type="region of interest" description="Disordered" evidence="1">
    <location>
        <begin position="25"/>
        <end position="44"/>
    </location>
</feature>
<dbReference type="HOGENOM" id="CLU_129196_0_0_7"/>
<evidence type="ECO:0000313" key="3">
    <source>
        <dbReference type="Proteomes" id="UP000007844"/>
    </source>
</evidence>
<accession>F3YUZ3</accession>
<dbReference type="Proteomes" id="UP000007844">
    <property type="component" value="Chromosome"/>
</dbReference>
<dbReference type="STRING" id="690850.Desaf_0895"/>
<organism evidence="2 3">
    <name type="scientific">Desulfocurvibacter africanus subsp. africanus str. Walvis Bay</name>
    <dbReference type="NCBI Taxonomy" id="690850"/>
    <lineage>
        <taxon>Bacteria</taxon>
        <taxon>Pseudomonadati</taxon>
        <taxon>Thermodesulfobacteriota</taxon>
        <taxon>Desulfovibrionia</taxon>
        <taxon>Desulfovibrionales</taxon>
        <taxon>Desulfovibrionaceae</taxon>
        <taxon>Desulfocurvibacter</taxon>
    </lineage>
</organism>
<evidence type="ECO:0000256" key="1">
    <source>
        <dbReference type="SAM" id="MobiDB-lite"/>
    </source>
</evidence>
<keyword evidence="3" id="KW-1185">Reference proteome</keyword>
<dbReference type="AlphaFoldDB" id="F3YUZ3"/>
<dbReference type="KEGG" id="daf:Desaf_0895"/>
<name>F3YUZ3_DESAF</name>
<protein>
    <submittedName>
        <fullName evidence="2">Uncharacterized protein</fullName>
    </submittedName>
</protein>
<sequence precursor="true">MTKREKVLIALTIFAALGSGAMLLASPPSRPLDSQQETQAEAGQALDVMAELQSLAGRQPAGVKQPVDLQAALESWATKDPFQSLPAQPDSQAGKQDTPAEPKATMAFNGYMEAGAFRLAIIDGLEYQVGDLLPDGEYHVAVITKKAVTLKRTHGGERVTLPYTGDE</sequence>
<dbReference type="EMBL" id="CP003221">
    <property type="protein sequence ID" value="EGJ49243.1"/>
    <property type="molecule type" value="Genomic_DNA"/>
</dbReference>
<proteinExistence type="predicted"/>
<feature type="region of interest" description="Disordered" evidence="1">
    <location>
        <begin position="78"/>
        <end position="100"/>
    </location>
</feature>